<evidence type="ECO:0000259" key="8">
    <source>
        <dbReference type="Pfam" id="PF01558"/>
    </source>
</evidence>
<evidence type="ECO:0000259" key="9">
    <source>
        <dbReference type="Pfam" id="PF01855"/>
    </source>
</evidence>
<dbReference type="Gene3D" id="3.40.920.10">
    <property type="entry name" value="Pyruvate-ferredoxin oxidoreductase, PFOR, domain III"/>
    <property type="match status" value="1"/>
</dbReference>
<dbReference type="InterPro" id="IPR002869">
    <property type="entry name" value="Pyrv_flavodox_OxRed_cen"/>
</dbReference>
<dbReference type="PANTHER" id="PTHR32154:SF20">
    <property type="entry name" value="2-OXOGLUTARATE OXIDOREDUCTASE SUBUNIT KORA"/>
    <property type="match status" value="1"/>
</dbReference>
<name>F0T8E2_METLA</name>
<evidence type="ECO:0000313" key="11">
    <source>
        <dbReference type="Proteomes" id="UP000007490"/>
    </source>
</evidence>
<dbReference type="STRING" id="877455.Metbo_1456"/>
<dbReference type="OrthoDB" id="31112at2157"/>
<comment type="subunit">
    <text evidence="3">Heterotetramer of the KorA, KorB, KorC and KorD subunits.</text>
</comment>
<dbReference type="CDD" id="cd07034">
    <property type="entry name" value="TPP_PYR_PFOR_IOR-alpha_like"/>
    <property type="match status" value="1"/>
</dbReference>
<dbReference type="Gene3D" id="3.40.50.920">
    <property type="match status" value="1"/>
</dbReference>
<evidence type="ECO:0000256" key="4">
    <source>
        <dbReference type="ARBA" id="ARBA00066947"/>
    </source>
</evidence>
<dbReference type="EMBL" id="CP002551">
    <property type="protein sequence ID" value="ADZ09693.1"/>
    <property type="molecule type" value="Genomic_DNA"/>
</dbReference>
<evidence type="ECO:0000256" key="1">
    <source>
        <dbReference type="ARBA" id="ARBA00023002"/>
    </source>
</evidence>
<dbReference type="InterPro" id="IPR019752">
    <property type="entry name" value="Pyrv/ketoisovalerate_OxRed_cat"/>
</dbReference>
<dbReference type="Pfam" id="PF01558">
    <property type="entry name" value="POR"/>
    <property type="match status" value="1"/>
</dbReference>
<evidence type="ECO:0000256" key="5">
    <source>
        <dbReference type="ARBA" id="ARBA00071398"/>
    </source>
</evidence>
<dbReference type="InterPro" id="IPR002880">
    <property type="entry name" value="Pyrv_Fd/Flavodoxin_OxRdtase_N"/>
</dbReference>
<reference evidence="11" key="1">
    <citation type="submission" date="2011-02" db="EMBL/GenBank/DDBJ databases">
        <title>Complete sequence of Methanobacterium sp. AL-21.</title>
        <authorList>
            <consortium name="US DOE Joint Genome Institute"/>
            <person name="Lucas S."/>
            <person name="Copeland A."/>
            <person name="Lapidus A."/>
            <person name="Cheng J.-F."/>
            <person name="Goodwin L."/>
            <person name="Pitluck S."/>
            <person name="Chertkov O."/>
            <person name="Detter J.C."/>
            <person name="Han C."/>
            <person name="Tapia R."/>
            <person name="Land M."/>
            <person name="Hauser L."/>
            <person name="Kyrpides N."/>
            <person name="Ivanova N."/>
            <person name="Mikhailova N."/>
            <person name="Pagani I."/>
            <person name="Cadillo-Quiroz H."/>
            <person name="Imachi H."/>
            <person name="Zinder S."/>
            <person name="Liu W."/>
            <person name="Woyke T."/>
        </authorList>
    </citation>
    <scope>NUCLEOTIDE SEQUENCE [LARGE SCALE GENOMIC DNA]</scope>
    <source>
        <strain evidence="11">AL-21</strain>
    </source>
</reference>
<dbReference type="InterPro" id="IPR009014">
    <property type="entry name" value="Transketo_C/PFOR_II"/>
</dbReference>
<dbReference type="InterPro" id="IPR029061">
    <property type="entry name" value="THDP-binding"/>
</dbReference>
<dbReference type="RefSeq" id="WP_013645044.1">
    <property type="nucleotide sequence ID" value="NC_015216.1"/>
</dbReference>
<dbReference type="PANTHER" id="PTHR32154">
    <property type="entry name" value="PYRUVATE-FLAVODOXIN OXIDOREDUCTASE-RELATED"/>
    <property type="match status" value="1"/>
</dbReference>
<dbReference type="KEGG" id="mel:Metbo_1456"/>
<evidence type="ECO:0000256" key="3">
    <source>
        <dbReference type="ARBA" id="ARBA00064882"/>
    </source>
</evidence>
<dbReference type="EC" id="1.2.7.3" evidence="4"/>
<gene>
    <name evidence="10" type="ordered locus">Metbo_1456</name>
</gene>
<dbReference type="Gene3D" id="3.40.50.970">
    <property type="match status" value="1"/>
</dbReference>
<dbReference type="Proteomes" id="UP000007490">
    <property type="component" value="Chromosome"/>
</dbReference>
<dbReference type="AlphaFoldDB" id="F0T8E2"/>
<protein>
    <recommendedName>
        <fullName evidence="5">2-oxoglutarate synthase subunit KorA</fullName>
        <ecNumber evidence="4">1.2.7.3</ecNumber>
    </recommendedName>
    <alternativeName>
        <fullName evidence="7">2-ketoglutarate oxidoreductase alpha chain</fullName>
    </alternativeName>
    <alternativeName>
        <fullName evidence="6">2-oxoglutarate-ferredoxin oxidoreductase subunit alpha</fullName>
    </alternativeName>
</protein>
<dbReference type="NCBIfam" id="TIGR03710">
    <property type="entry name" value="OAFO_sf"/>
    <property type="match status" value="1"/>
</dbReference>
<keyword evidence="1" id="KW-0560">Oxidoreductase</keyword>
<dbReference type="InterPro" id="IPR050722">
    <property type="entry name" value="Pyruvate:ferred/Flavod_OxRd"/>
</dbReference>
<sequence length="573" mass="63678">MSKYSFQGDISIVICGEAGQGIQTVESILINAVKFGGHHVCSTKEYMSRVRGGENSTEIRVSSNRVCAYVNRIDVLIAISKGAINHLKDRISENTLIIGDEETLKEVEMEDVVKIPFLKTAREIGGPIYANVIAAGVISKLLNIDKEIFDKCITSMFERKGEKIVQGDLKAGSEGYKIGDKLIQSSKIKINIKKDPNVEGELLLDGSEAVGLGCIAANLRFMSSYPMTPASALQVFIAKYGEDFGMVFEQSEDEIAAINMGLGASYAGARSMVATSGSGYALMEEGVGLARINETPIVIYLGQRPGPAVGMPTRTSQEDLNLALYGYGETPKIILAPGKLEDAFYLTQRAFNMADKYQVPVFILSDQYFGDIFYNVPSINNERVEIEDHIIKTDKNYKRYEFTSNGISPRGIPGFGEGLVVSDPHEHDEEGHITEDKIIRTKMVEKRLKKLESIQKDTIKPELVGSYDYKKLIVAWGSNYGNIVEAMKNLNNTDIAFLYFKQVYPLHQSTKNYLDTAEQTIIFENNAESQFSNLIKLQTDHKIDKKVLKYDGRPFSVEEITEKLKSFVSEDSL</sequence>
<feature type="domain" description="Pyruvate/ketoisovalerate oxidoreductase catalytic" evidence="8">
    <location>
        <begin position="18"/>
        <end position="176"/>
    </location>
</feature>
<keyword evidence="11" id="KW-1185">Reference proteome</keyword>
<dbReference type="FunFam" id="3.40.50.970:FF:000022">
    <property type="entry name" value="2-oxoglutarate ferredoxin oxidoreductase alpha subunit"/>
    <property type="match status" value="1"/>
</dbReference>
<dbReference type="GO" id="GO:0047553">
    <property type="term" value="F:2-oxoglutarate synthase activity"/>
    <property type="evidence" value="ECO:0007669"/>
    <property type="project" value="UniProtKB-EC"/>
</dbReference>
<dbReference type="GO" id="GO:0006082">
    <property type="term" value="P:organic acid metabolic process"/>
    <property type="evidence" value="ECO:0007669"/>
    <property type="project" value="UniProtKB-ARBA"/>
</dbReference>
<organism evidence="10 11">
    <name type="scientific">Methanobacterium lacus (strain AL-21)</name>
    <dbReference type="NCBI Taxonomy" id="877455"/>
    <lineage>
        <taxon>Archaea</taxon>
        <taxon>Methanobacteriati</taxon>
        <taxon>Methanobacteriota</taxon>
        <taxon>Methanomada group</taxon>
        <taxon>Methanobacteria</taxon>
        <taxon>Methanobacteriales</taxon>
        <taxon>Methanobacteriaceae</taxon>
        <taxon>Methanobacterium</taxon>
    </lineage>
</organism>
<dbReference type="GeneID" id="10277907"/>
<evidence type="ECO:0000256" key="6">
    <source>
        <dbReference type="ARBA" id="ARBA00076968"/>
    </source>
</evidence>
<dbReference type="GO" id="GO:0044272">
    <property type="term" value="P:sulfur compound biosynthetic process"/>
    <property type="evidence" value="ECO:0007669"/>
    <property type="project" value="UniProtKB-ARBA"/>
</dbReference>
<proteinExistence type="predicted"/>
<reference evidence="10 11" key="2">
    <citation type="journal article" date="2014" name="Int. J. Syst. Evol. Microbiol.">
        <title>Methanobacterium paludis sp. nov. and a novel strain of Methanobacterium lacus isolated from northern peatlands.</title>
        <authorList>
            <person name="Cadillo-Quiroz H."/>
            <person name="Brauer S.L."/>
            <person name="Goodson N."/>
            <person name="Yavitt J.B."/>
            <person name="Zinder S.H."/>
        </authorList>
    </citation>
    <scope>NUCLEOTIDE SEQUENCE [LARGE SCALE GENOMIC DNA]</scope>
    <source>
        <strain evidence="10 11">AL-21</strain>
    </source>
</reference>
<dbReference type="eggNOG" id="arCOG01606">
    <property type="taxonomic scope" value="Archaea"/>
</dbReference>
<feature type="domain" description="Pyruvate flavodoxin/ferredoxin oxidoreductase pyrimidine binding" evidence="9">
    <location>
        <begin position="213"/>
        <end position="438"/>
    </location>
</feature>
<comment type="catalytic activity">
    <reaction evidence="2">
        <text>2 oxidized [2Fe-2S]-[ferredoxin] + 2-oxoglutarate + CoA = succinyl-CoA + 2 reduced [2Fe-2S]-[ferredoxin] + CO2 + H(+)</text>
        <dbReference type="Rhea" id="RHEA:17297"/>
        <dbReference type="Rhea" id="RHEA-COMP:10000"/>
        <dbReference type="Rhea" id="RHEA-COMP:10001"/>
        <dbReference type="ChEBI" id="CHEBI:15378"/>
        <dbReference type="ChEBI" id="CHEBI:16526"/>
        <dbReference type="ChEBI" id="CHEBI:16810"/>
        <dbReference type="ChEBI" id="CHEBI:33737"/>
        <dbReference type="ChEBI" id="CHEBI:33738"/>
        <dbReference type="ChEBI" id="CHEBI:57287"/>
        <dbReference type="ChEBI" id="CHEBI:57292"/>
        <dbReference type="EC" id="1.2.7.3"/>
    </reaction>
</comment>
<dbReference type="InterPro" id="IPR022367">
    <property type="entry name" value="2-oxoacid/accept_OxRdtase_asu"/>
</dbReference>
<evidence type="ECO:0000256" key="7">
    <source>
        <dbReference type="ARBA" id="ARBA00079587"/>
    </source>
</evidence>
<dbReference type="GO" id="GO:0006979">
    <property type="term" value="P:response to oxidative stress"/>
    <property type="evidence" value="ECO:0007669"/>
    <property type="project" value="TreeGrafter"/>
</dbReference>
<dbReference type="Pfam" id="PF01855">
    <property type="entry name" value="POR_N"/>
    <property type="match status" value="1"/>
</dbReference>
<evidence type="ECO:0000256" key="2">
    <source>
        <dbReference type="ARBA" id="ARBA00052359"/>
    </source>
</evidence>
<dbReference type="HOGENOM" id="CLU_017038_1_0_2"/>
<dbReference type="SUPFAM" id="SSF52922">
    <property type="entry name" value="TK C-terminal domain-like"/>
    <property type="match status" value="1"/>
</dbReference>
<accession>F0T8E2</accession>
<dbReference type="SUPFAM" id="SSF53323">
    <property type="entry name" value="Pyruvate-ferredoxin oxidoreductase, PFOR, domain III"/>
    <property type="match status" value="1"/>
</dbReference>
<evidence type="ECO:0000313" key="10">
    <source>
        <dbReference type="EMBL" id="ADZ09693.1"/>
    </source>
</evidence>
<dbReference type="SUPFAM" id="SSF52518">
    <property type="entry name" value="Thiamin diphosphate-binding fold (THDP-binding)"/>
    <property type="match status" value="1"/>
</dbReference>